<dbReference type="GO" id="GO:0008768">
    <property type="term" value="F:UDP-sugar diphosphatase activity"/>
    <property type="evidence" value="ECO:0007669"/>
    <property type="project" value="TreeGrafter"/>
</dbReference>
<keyword evidence="6" id="KW-1185">Reference proteome</keyword>
<dbReference type="InterPro" id="IPR036907">
    <property type="entry name" value="5'-Nucleotdase_C_sf"/>
</dbReference>
<dbReference type="PANTHER" id="PTHR11575">
    <property type="entry name" value="5'-NUCLEOTIDASE-RELATED"/>
    <property type="match status" value="1"/>
</dbReference>
<dbReference type="OrthoDB" id="9803927at2"/>
<proteinExistence type="inferred from homology"/>
<evidence type="ECO:0000256" key="2">
    <source>
        <dbReference type="RuleBase" id="RU362119"/>
    </source>
</evidence>
<dbReference type="Gene3D" id="3.90.780.10">
    <property type="entry name" value="5'-Nucleotidase, C-terminal domain"/>
    <property type="match status" value="1"/>
</dbReference>
<name>A0A1M5ZK98_9VIBR</name>
<reference evidence="5 6" key="1">
    <citation type="submission" date="2016-11" db="EMBL/GenBank/DDBJ databases">
        <authorList>
            <person name="Jaros S."/>
            <person name="Januszkiewicz K."/>
            <person name="Wedrychowicz H."/>
        </authorList>
    </citation>
    <scope>NUCLEOTIDE SEQUENCE [LARGE SCALE GENOMIC DNA]</scope>
    <source>
        <strain evidence="5 6">CECT 7868</strain>
    </source>
</reference>
<accession>A0A1M5ZK98</accession>
<protein>
    <submittedName>
        <fullName evidence="5">NAD 5'-nucleotidase</fullName>
        <ecNumber evidence="5">3.1.3.5</ecNumber>
    </submittedName>
</protein>
<dbReference type="Gene3D" id="3.60.21.10">
    <property type="match status" value="1"/>
</dbReference>
<dbReference type="InterPro" id="IPR004843">
    <property type="entry name" value="Calcineurin-like_PHP"/>
</dbReference>
<dbReference type="AlphaFoldDB" id="A0A1M5ZK98"/>
<dbReference type="Proteomes" id="UP000184608">
    <property type="component" value="Unassembled WGS sequence"/>
</dbReference>
<keyword evidence="1" id="KW-0732">Signal</keyword>
<dbReference type="InterPro" id="IPR029052">
    <property type="entry name" value="Metallo-depent_PP-like"/>
</dbReference>
<dbReference type="GO" id="GO:0030288">
    <property type="term" value="C:outer membrane-bounded periplasmic space"/>
    <property type="evidence" value="ECO:0007669"/>
    <property type="project" value="TreeGrafter"/>
</dbReference>
<dbReference type="STRING" id="1216006.VA7868_02840"/>
<keyword evidence="2 5" id="KW-0378">Hydrolase</keyword>
<dbReference type="SUPFAM" id="SSF55816">
    <property type="entry name" value="5'-nucleotidase (syn. UDP-sugar hydrolase), C-terminal domain"/>
    <property type="match status" value="1"/>
</dbReference>
<dbReference type="GO" id="GO:0009166">
    <property type="term" value="P:nucleotide catabolic process"/>
    <property type="evidence" value="ECO:0007669"/>
    <property type="project" value="InterPro"/>
</dbReference>
<dbReference type="InterPro" id="IPR008334">
    <property type="entry name" value="5'-Nucleotdase_C"/>
</dbReference>
<keyword evidence="2" id="KW-0547">Nucleotide-binding</keyword>
<evidence type="ECO:0000259" key="3">
    <source>
        <dbReference type="Pfam" id="PF00149"/>
    </source>
</evidence>
<dbReference type="GO" id="GO:0008253">
    <property type="term" value="F:5'-nucleotidase activity"/>
    <property type="evidence" value="ECO:0007669"/>
    <property type="project" value="UniProtKB-EC"/>
</dbReference>
<organism evidence="5 6">
    <name type="scientific">Vibrio aerogenes CECT 7868</name>
    <dbReference type="NCBI Taxonomy" id="1216006"/>
    <lineage>
        <taxon>Bacteria</taxon>
        <taxon>Pseudomonadati</taxon>
        <taxon>Pseudomonadota</taxon>
        <taxon>Gammaproteobacteria</taxon>
        <taxon>Vibrionales</taxon>
        <taxon>Vibrionaceae</taxon>
        <taxon>Vibrio</taxon>
    </lineage>
</organism>
<dbReference type="InterPro" id="IPR006179">
    <property type="entry name" value="5_nucleotidase/apyrase"/>
</dbReference>
<dbReference type="PANTHER" id="PTHR11575:SF24">
    <property type="entry name" value="5'-NUCLEOTIDASE"/>
    <property type="match status" value="1"/>
</dbReference>
<sequence>MSNTNHPLSVTIAHLNDTHSYFEPSSLQLNLTIDGESVSPYVSAGGFARIASRAGQLRAEAAERQRGFLLLHAGDCFQGTLYFSLFKGEANAELLNALGIDAMTVGNHELDLGNQSVARFARRIHFPLLSGNWDLSQEDPEKTDPLASCPNVYSYDDTAQTARWMVKTIDQEPVAIFGLSLDRMDEISNPDPDTPFVLSTQVAENTVKAIREQGINKIILLSHLGYEADLQLAESVSGISLIIGGHSHILQGDYSDIGLDKADPYGVRIGQTYIVQSGLHSLALGHCHIDFDADGQVIRFEGKNELLIGRRLFVDAARESTIDEQVYAKAEAYLAQHPLIATCPKHPEIQDILHRRYLPVVRQQEVEKITILENALHHTRIPDAEGGSEIAPLVAESFVYVMKQQGFPVDFAIHNAGGVRCSLPAGNITVADVAGKLLPFAIPIGVYFITGETLLNTLEGAIDNALDNGVIGTGTGSYPYCYGLDFHYDPDQPAGKRIYGLKIYRDNQWINVEKSDIYCGTSSAYTMKGKEGYDAIVNVVRPKYISQYSMADAFIEWLKDCAGSLAVSEPREISRSS</sequence>
<dbReference type="PRINTS" id="PR01607">
    <property type="entry name" value="APYRASEFAMLY"/>
</dbReference>
<dbReference type="EC" id="3.1.3.5" evidence="5"/>
<evidence type="ECO:0000313" key="5">
    <source>
        <dbReference type="EMBL" id="SHI24660.1"/>
    </source>
</evidence>
<dbReference type="Pfam" id="PF00149">
    <property type="entry name" value="Metallophos"/>
    <property type="match status" value="1"/>
</dbReference>
<dbReference type="EMBL" id="FQXZ01000032">
    <property type="protein sequence ID" value="SHI24660.1"/>
    <property type="molecule type" value="Genomic_DNA"/>
</dbReference>
<feature type="domain" description="Calcineurin-like phosphoesterase" evidence="3">
    <location>
        <begin position="11"/>
        <end position="249"/>
    </location>
</feature>
<feature type="domain" description="5'-Nucleotidase C-terminal" evidence="4">
    <location>
        <begin position="385"/>
        <end position="536"/>
    </location>
</feature>
<comment type="similarity">
    <text evidence="2">Belongs to the 5'-nucleotidase family.</text>
</comment>
<dbReference type="RefSeq" id="WP_073604565.1">
    <property type="nucleotide sequence ID" value="NZ_FQXZ01000032.1"/>
</dbReference>
<dbReference type="GO" id="GO:0000166">
    <property type="term" value="F:nucleotide binding"/>
    <property type="evidence" value="ECO:0007669"/>
    <property type="project" value="UniProtKB-KW"/>
</dbReference>
<evidence type="ECO:0000313" key="6">
    <source>
        <dbReference type="Proteomes" id="UP000184608"/>
    </source>
</evidence>
<evidence type="ECO:0000259" key="4">
    <source>
        <dbReference type="Pfam" id="PF02872"/>
    </source>
</evidence>
<dbReference type="Pfam" id="PF02872">
    <property type="entry name" value="5_nucleotid_C"/>
    <property type="match status" value="1"/>
</dbReference>
<gene>
    <name evidence="5" type="ORF">VA7868_02840</name>
</gene>
<evidence type="ECO:0000256" key="1">
    <source>
        <dbReference type="ARBA" id="ARBA00022729"/>
    </source>
</evidence>
<dbReference type="SUPFAM" id="SSF56300">
    <property type="entry name" value="Metallo-dependent phosphatases"/>
    <property type="match status" value="1"/>
</dbReference>